<evidence type="ECO:0000313" key="10">
    <source>
        <dbReference type="EMBL" id="KYN95675.1"/>
    </source>
</evidence>
<dbReference type="GO" id="GO:0008081">
    <property type="term" value="F:phosphoric diester hydrolase activity"/>
    <property type="evidence" value="ECO:0007669"/>
    <property type="project" value="InterPro"/>
</dbReference>
<dbReference type="InterPro" id="IPR052271">
    <property type="entry name" value="GDPD-Related"/>
</dbReference>
<keyword evidence="8" id="KW-0732">Signal</keyword>
<evidence type="ECO:0000256" key="5">
    <source>
        <dbReference type="ARBA" id="ARBA00022989"/>
    </source>
</evidence>
<evidence type="ECO:0000256" key="6">
    <source>
        <dbReference type="ARBA" id="ARBA00023098"/>
    </source>
</evidence>
<dbReference type="GeneID" id="29778363"/>
<dbReference type="AlphaFoldDB" id="A0A151L9N1"/>
<dbReference type="EMBL" id="LVLB01000015">
    <property type="protein sequence ID" value="KYN95675.1"/>
    <property type="molecule type" value="Genomic_DNA"/>
</dbReference>
<evidence type="ECO:0000256" key="1">
    <source>
        <dbReference type="ARBA" id="ARBA00004370"/>
    </source>
</evidence>
<dbReference type="PROSITE" id="PS50007">
    <property type="entry name" value="PIPLC_X_DOMAIN"/>
    <property type="match status" value="1"/>
</dbReference>
<comment type="similarity">
    <text evidence="2">Belongs to the glycerophosphoryl diester phosphodiesterase family.</text>
</comment>
<keyword evidence="7" id="KW-0472">Membrane</keyword>
<evidence type="ECO:0000256" key="2">
    <source>
        <dbReference type="ARBA" id="ARBA00007277"/>
    </source>
</evidence>
<sequence>MIHFLLFIYIASLLKTIEMSSPSASIVGHRGCGSSTAGGISRYPENSLFSFKKALDANVDGVELDVWLTNDNKVIVLHGTEDGLLGHTLLCDDDCENKNIEELNLDEIQKYHFKEPWILNHGKTFYQDNYEFKNNKKKYSFLTEQEKLEKENEYENFDKAYINLEEHEDIEKLVNEKFLNNFYNLDNNNNNNNSVEPINDTEFIEKEKNFFEEYNLDINLNTEEDYINSIKCSHCKDIYKKYMMPKTHYHLKKKQLLFKFISMFYHVPLLENLLKLYKNKLTYDIELKGNKENLGLFILDILENYKDYKFKFSSFNWLLQYNDMQEKIPQNENVNNFNYEAYPFYNVDRIDLLNVLRNNKLNIPVALLFSDDEILPDINSLLYTMEYYNAEWAHFSFRLKKNSIVVNSNPSNITIPIEDFIDIFHKNNKKIMIYWGTEDNDKADDILSYLKLDADSLCPNDIVLAKYVLQGIKEKNQE</sequence>
<evidence type="ECO:0000256" key="8">
    <source>
        <dbReference type="SAM" id="SignalP"/>
    </source>
</evidence>
<dbReference type="RefSeq" id="XP_018639141.1">
    <property type="nucleotide sequence ID" value="XM_018787769.1"/>
</dbReference>
<evidence type="ECO:0000256" key="4">
    <source>
        <dbReference type="ARBA" id="ARBA00022801"/>
    </source>
</evidence>
<dbReference type="PANTHER" id="PTHR42758:SF2">
    <property type="entry name" value="PHOSPHATIDYLGLYCEROL PHOSPHOLIPASE C"/>
    <property type="match status" value="1"/>
</dbReference>
<dbReference type="VEuPathDB" id="PlasmoDB:PGSY75_1406300"/>
<dbReference type="GO" id="GO:0046475">
    <property type="term" value="P:glycerophospholipid catabolic process"/>
    <property type="evidence" value="ECO:0007669"/>
    <property type="project" value="TreeGrafter"/>
</dbReference>
<dbReference type="VEuPathDB" id="PlasmoDB:PGABG01_1404700"/>
<protein>
    <submittedName>
        <fullName evidence="10">Glycerophosphodiester phosphodiesterase</fullName>
    </submittedName>
</protein>
<dbReference type="KEGG" id="pgab:PGSY75_1406300"/>
<evidence type="ECO:0000313" key="11">
    <source>
        <dbReference type="Proteomes" id="UP000076004"/>
    </source>
</evidence>
<feature type="domain" description="GP-PDE" evidence="9">
    <location>
        <begin position="24"/>
        <end position="469"/>
    </location>
</feature>
<keyword evidence="4" id="KW-0378">Hydrolase</keyword>
<keyword evidence="5" id="KW-1133">Transmembrane helix</keyword>
<dbReference type="GO" id="GO:0005737">
    <property type="term" value="C:cytoplasm"/>
    <property type="evidence" value="ECO:0007669"/>
    <property type="project" value="UniProtKB-ARBA"/>
</dbReference>
<dbReference type="PROSITE" id="PS51704">
    <property type="entry name" value="GP_PDE"/>
    <property type="match status" value="1"/>
</dbReference>
<dbReference type="Pfam" id="PF03009">
    <property type="entry name" value="GDPD"/>
    <property type="match status" value="1"/>
</dbReference>
<comment type="caution">
    <text evidence="10">The sequence shown here is derived from an EMBL/GenBank/DDBJ whole genome shotgun (WGS) entry which is preliminary data.</text>
</comment>
<dbReference type="InterPro" id="IPR030395">
    <property type="entry name" value="GP_PDE_dom"/>
</dbReference>
<keyword evidence="6" id="KW-0443">Lipid metabolism</keyword>
<accession>A0A151L9N1</accession>
<organism evidence="10 11">
    <name type="scientific">Plasmodium gaboni</name>
    <dbReference type="NCBI Taxonomy" id="647221"/>
    <lineage>
        <taxon>Eukaryota</taxon>
        <taxon>Sar</taxon>
        <taxon>Alveolata</taxon>
        <taxon>Apicomplexa</taxon>
        <taxon>Aconoidasida</taxon>
        <taxon>Haemosporida</taxon>
        <taxon>Plasmodiidae</taxon>
        <taxon>Plasmodium</taxon>
        <taxon>Plasmodium (Laverania)</taxon>
    </lineage>
</organism>
<keyword evidence="3" id="KW-0812">Transmembrane</keyword>
<name>A0A151L9N1_9APIC</name>
<feature type="signal peptide" evidence="8">
    <location>
        <begin position="1"/>
        <end position="19"/>
    </location>
</feature>
<gene>
    <name evidence="10" type="ORF">PGSY75_1406300</name>
</gene>
<dbReference type="InterPro" id="IPR017946">
    <property type="entry name" value="PLC-like_Pdiesterase_TIM-brl"/>
</dbReference>
<dbReference type="PANTHER" id="PTHR42758">
    <property type="entry name" value="PHOSPHATIDYLGLYCEROL PHOSPHOLIPASE C"/>
    <property type="match status" value="1"/>
</dbReference>
<reference evidence="10 11" key="1">
    <citation type="journal article" date="2016" name="Nat. Commun.">
        <title>Genomes of cryptic chimpanzee Plasmodium species reveal key evolutionary events leading to human malaria.</title>
        <authorList>
            <person name="Sundararaman S.A."/>
            <person name="Plenderleith L.J."/>
            <person name="Liu W."/>
            <person name="Loy D.E."/>
            <person name="Learn G.H."/>
            <person name="Li Y."/>
            <person name="Shaw K.S."/>
            <person name="Ayouba A."/>
            <person name="Peeters M."/>
            <person name="Speede S."/>
            <person name="Shaw G.M."/>
            <person name="Bushman F.D."/>
            <person name="Brisson D."/>
            <person name="Rayner J.C."/>
            <person name="Sharp P.M."/>
            <person name="Hahn B.H."/>
        </authorList>
    </citation>
    <scope>NUCLEOTIDE SEQUENCE [LARGE SCALE GENOMIC DNA]</scope>
    <source>
        <strain evidence="10 11">SY75</strain>
    </source>
</reference>
<proteinExistence type="inferred from homology"/>
<evidence type="ECO:0000256" key="3">
    <source>
        <dbReference type="ARBA" id="ARBA00022692"/>
    </source>
</evidence>
<feature type="chain" id="PRO_5007584019" evidence="8">
    <location>
        <begin position="20"/>
        <end position="478"/>
    </location>
</feature>
<dbReference type="GO" id="GO:0016020">
    <property type="term" value="C:membrane"/>
    <property type="evidence" value="ECO:0007669"/>
    <property type="project" value="UniProtKB-SubCell"/>
</dbReference>
<comment type="subcellular location">
    <subcellularLocation>
        <location evidence="1">Membrane</location>
    </subcellularLocation>
</comment>
<dbReference type="SUPFAM" id="SSF51695">
    <property type="entry name" value="PLC-like phosphodiesterases"/>
    <property type="match status" value="1"/>
</dbReference>
<dbReference type="Proteomes" id="UP000076004">
    <property type="component" value="Unassembled WGS sequence"/>
</dbReference>
<dbReference type="Gene3D" id="3.20.20.190">
    <property type="entry name" value="Phosphatidylinositol (PI) phosphodiesterase"/>
    <property type="match status" value="2"/>
</dbReference>
<evidence type="ECO:0000256" key="7">
    <source>
        <dbReference type="ARBA" id="ARBA00023136"/>
    </source>
</evidence>
<evidence type="ECO:0000259" key="9">
    <source>
        <dbReference type="PROSITE" id="PS51704"/>
    </source>
</evidence>